<protein>
    <submittedName>
        <fullName evidence="1">Uncharacterized protein</fullName>
    </submittedName>
</protein>
<dbReference type="AlphaFoldDB" id="A0A834CHE9"/>
<evidence type="ECO:0000313" key="2">
    <source>
        <dbReference type="Proteomes" id="UP000646548"/>
    </source>
</evidence>
<organism evidence="1 2">
    <name type="scientific">Oryzias melastigma</name>
    <name type="common">Marine medaka</name>
    <dbReference type="NCBI Taxonomy" id="30732"/>
    <lineage>
        <taxon>Eukaryota</taxon>
        <taxon>Metazoa</taxon>
        <taxon>Chordata</taxon>
        <taxon>Craniata</taxon>
        <taxon>Vertebrata</taxon>
        <taxon>Euteleostomi</taxon>
        <taxon>Actinopterygii</taxon>
        <taxon>Neopterygii</taxon>
        <taxon>Teleostei</taxon>
        <taxon>Neoteleostei</taxon>
        <taxon>Acanthomorphata</taxon>
        <taxon>Ovalentaria</taxon>
        <taxon>Atherinomorphae</taxon>
        <taxon>Beloniformes</taxon>
        <taxon>Adrianichthyidae</taxon>
        <taxon>Oryziinae</taxon>
        <taxon>Oryzias</taxon>
    </lineage>
</organism>
<sequence length="77" mass="8444">MRTRRTRELGWGAGMCRQLATGGGVSLRAKSERTSQSVLTPREEVVERGVHVGMRVGGRRETQEGKEETGAFDSAHC</sequence>
<dbReference type="Proteomes" id="UP000646548">
    <property type="component" value="Unassembled WGS sequence"/>
</dbReference>
<evidence type="ECO:0000313" key="1">
    <source>
        <dbReference type="EMBL" id="KAF6732577.1"/>
    </source>
</evidence>
<accession>A0A834CHE9</accession>
<reference evidence="1" key="1">
    <citation type="journal article" name="BMC Genomics">
        <title>Long-read sequencing and de novo genome assembly of marine medaka (Oryzias melastigma).</title>
        <authorList>
            <person name="Liang P."/>
            <person name="Saqib H.S.A."/>
            <person name="Ni X."/>
            <person name="Shen Y."/>
        </authorList>
    </citation>
    <scope>NUCLEOTIDE SEQUENCE</scope>
    <source>
        <strain evidence="1">Bigg-433</strain>
    </source>
</reference>
<proteinExistence type="predicted"/>
<name>A0A834CHE9_ORYME</name>
<comment type="caution">
    <text evidence="1">The sequence shown here is derived from an EMBL/GenBank/DDBJ whole genome shotgun (WGS) entry which is preliminary data.</text>
</comment>
<gene>
    <name evidence="1" type="ORF">FQA47_007398</name>
</gene>
<dbReference type="EMBL" id="WKFB01000185">
    <property type="protein sequence ID" value="KAF6732577.1"/>
    <property type="molecule type" value="Genomic_DNA"/>
</dbReference>